<dbReference type="EMBL" id="AHAF01000008">
    <property type="protein sequence ID" value="EKU78309.1"/>
    <property type="molecule type" value="Genomic_DNA"/>
</dbReference>
<evidence type="ECO:0000313" key="3">
    <source>
        <dbReference type="Proteomes" id="UP000009891"/>
    </source>
</evidence>
<proteinExistence type="predicted"/>
<dbReference type="eggNOG" id="ENOG502ZRCE">
    <property type="taxonomic scope" value="Bacteria"/>
</dbReference>
<sequence length="165" mass="19379">MFDNLPREILSYIIPVASIFLTYYLGSKKSDKETYHNIQSLRYNSFYVPYLLCLYRGHLFDKLNFSDLTPDVRSHLLDLSSKNLQFLGQSSLMLYPKMYNSFLDYLEYDEGNPNFSHAPDIYNHVMNEFTNALLLEGTELERYLKMPGLATTYFLLLSNPRKVQL</sequence>
<gene>
    <name evidence="2" type="ORF">HMPREF9282_01215</name>
</gene>
<feature type="transmembrane region" description="Helical" evidence="1">
    <location>
        <begin position="9"/>
        <end position="26"/>
    </location>
</feature>
<keyword evidence="1" id="KW-1133">Transmembrane helix</keyword>
<evidence type="ECO:0000313" key="2">
    <source>
        <dbReference type="EMBL" id="EKU78309.1"/>
    </source>
</evidence>
<name>K9D181_9FIRM</name>
<keyword evidence="1" id="KW-0472">Membrane</keyword>
<comment type="caution">
    <text evidence="2">The sequence shown here is derived from an EMBL/GenBank/DDBJ whole genome shotgun (WGS) entry which is preliminary data.</text>
</comment>
<organism evidence="2 3">
    <name type="scientific">Veillonella seminalis ACS-216-V-Col6b</name>
    <dbReference type="NCBI Taxonomy" id="883156"/>
    <lineage>
        <taxon>Bacteria</taxon>
        <taxon>Bacillati</taxon>
        <taxon>Bacillota</taxon>
        <taxon>Negativicutes</taxon>
        <taxon>Veillonellales</taxon>
        <taxon>Veillonellaceae</taxon>
        <taxon>Veillonella</taxon>
    </lineage>
</organism>
<dbReference type="AlphaFoldDB" id="K9D181"/>
<protein>
    <submittedName>
        <fullName evidence="2">Uncharacterized protein</fullName>
    </submittedName>
</protein>
<dbReference type="HOGENOM" id="CLU_1610068_0_0_9"/>
<dbReference type="RefSeq" id="WP_006556102.1">
    <property type="nucleotide sequence ID" value="NZ_JH992937.1"/>
</dbReference>
<evidence type="ECO:0000256" key="1">
    <source>
        <dbReference type="SAM" id="Phobius"/>
    </source>
</evidence>
<keyword evidence="3" id="KW-1185">Reference proteome</keyword>
<dbReference type="Proteomes" id="UP000009891">
    <property type="component" value="Unassembled WGS sequence"/>
</dbReference>
<accession>K9D181</accession>
<reference evidence="2 3" key="1">
    <citation type="submission" date="2012-09" db="EMBL/GenBank/DDBJ databases">
        <title>The Genome Sequence of Veillonella ratti ACS-216-V-COL6B.</title>
        <authorList>
            <consortium name="The Broad Institute Genome Sequencing Platform"/>
            <person name="Earl A."/>
            <person name="Ward D."/>
            <person name="Feldgarden M."/>
            <person name="Gevers D."/>
            <person name="Saerens B."/>
            <person name="Vaneechoutte M."/>
            <person name="Walker B."/>
            <person name="Young S.K."/>
            <person name="Zeng Q."/>
            <person name="Gargeya S."/>
            <person name="Fitzgerald M."/>
            <person name="Haas B."/>
            <person name="Abouelleil A."/>
            <person name="Alvarado L."/>
            <person name="Arachchi H.M."/>
            <person name="Berlin A."/>
            <person name="Chapman S.B."/>
            <person name="Goldberg J."/>
            <person name="Griggs A."/>
            <person name="Gujja S."/>
            <person name="Hansen M."/>
            <person name="Howarth C."/>
            <person name="Imamovic A."/>
            <person name="Larimer J."/>
            <person name="McCowen C."/>
            <person name="Montmayeur A."/>
            <person name="Murphy C."/>
            <person name="Neiman D."/>
            <person name="Pearson M."/>
            <person name="Priest M."/>
            <person name="Roberts A."/>
            <person name="Saif S."/>
            <person name="Shea T."/>
            <person name="Sisk P."/>
            <person name="Sykes S."/>
            <person name="Wortman J."/>
            <person name="Nusbaum C."/>
            <person name="Birren B."/>
        </authorList>
    </citation>
    <scope>NUCLEOTIDE SEQUENCE [LARGE SCALE GENOMIC DNA]</scope>
    <source>
        <strain evidence="2 3">ACS-216-V-Col6b</strain>
    </source>
</reference>
<keyword evidence="1" id="KW-0812">Transmembrane</keyword>